<gene>
    <name evidence="3" type="ORF">DILT_LOCUS11637</name>
</gene>
<keyword evidence="2" id="KW-0812">Transmembrane</keyword>
<keyword evidence="2" id="KW-1133">Transmembrane helix</keyword>
<feature type="region of interest" description="Disordered" evidence="1">
    <location>
        <begin position="1"/>
        <end position="70"/>
    </location>
</feature>
<accession>A0A3P7PCP9</accession>
<dbReference type="Proteomes" id="UP000281553">
    <property type="component" value="Unassembled WGS sequence"/>
</dbReference>
<sequence length="242" mass="26649">MFLKDSIAGAEQVSHPKKEHLAASVETQAKSPVEPAVNESDEAAIRSRKKKMEEAVSPVPSPKREGPSEGRKGYDLVQPALSALASLGLCFLGALIMHEFPEFLFDYISRQQSDPESVWPLSEYYCWIAFAAIFALLVVALPLLAVVSKSRWLGYGQDRRLTKCICLLLWCVFFGCLAPLNISTSFLLLLATQPVLMIVYLCASRFVDIGLICVFSYFCGSTALVLTISTHILVCVCVCAQF</sequence>
<evidence type="ECO:0000313" key="3">
    <source>
        <dbReference type="EMBL" id="VDN15806.1"/>
    </source>
</evidence>
<dbReference type="GO" id="GO:0042765">
    <property type="term" value="C:GPI-anchor transamidase complex"/>
    <property type="evidence" value="ECO:0007669"/>
    <property type="project" value="InterPro"/>
</dbReference>
<feature type="transmembrane region" description="Helical" evidence="2">
    <location>
        <begin position="76"/>
        <end position="97"/>
    </location>
</feature>
<dbReference type="AlphaFoldDB" id="A0A3P7PCP9"/>
<proteinExistence type="predicted"/>
<keyword evidence="2" id="KW-0472">Membrane</keyword>
<feature type="transmembrane region" description="Helical" evidence="2">
    <location>
        <begin position="210"/>
        <end position="234"/>
    </location>
</feature>
<organism evidence="3 4">
    <name type="scientific">Dibothriocephalus latus</name>
    <name type="common">Fish tapeworm</name>
    <name type="synonym">Diphyllobothrium latum</name>
    <dbReference type="NCBI Taxonomy" id="60516"/>
    <lineage>
        <taxon>Eukaryota</taxon>
        <taxon>Metazoa</taxon>
        <taxon>Spiralia</taxon>
        <taxon>Lophotrochozoa</taxon>
        <taxon>Platyhelminthes</taxon>
        <taxon>Cestoda</taxon>
        <taxon>Eucestoda</taxon>
        <taxon>Diphyllobothriidea</taxon>
        <taxon>Diphyllobothriidae</taxon>
        <taxon>Dibothriocephalus</taxon>
    </lineage>
</organism>
<evidence type="ECO:0000256" key="2">
    <source>
        <dbReference type="SAM" id="Phobius"/>
    </source>
</evidence>
<dbReference type="InterPro" id="IPR007246">
    <property type="entry name" value="Gaa1"/>
</dbReference>
<protein>
    <submittedName>
        <fullName evidence="3">Uncharacterized protein</fullName>
    </submittedName>
</protein>
<feature type="transmembrane region" description="Helical" evidence="2">
    <location>
        <begin position="124"/>
        <end position="148"/>
    </location>
</feature>
<evidence type="ECO:0000256" key="1">
    <source>
        <dbReference type="SAM" id="MobiDB-lite"/>
    </source>
</evidence>
<dbReference type="Pfam" id="PF04114">
    <property type="entry name" value="Gaa1"/>
    <property type="match status" value="1"/>
</dbReference>
<dbReference type="OrthoDB" id="445301at2759"/>
<dbReference type="EMBL" id="UYRU01063685">
    <property type="protein sequence ID" value="VDN15806.1"/>
    <property type="molecule type" value="Genomic_DNA"/>
</dbReference>
<evidence type="ECO:0000313" key="4">
    <source>
        <dbReference type="Proteomes" id="UP000281553"/>
    </source>
</evidence>
<name>A0A3P7PCP9_DIBLA</name>
<reference evidence="3 4" key="1">
    <citation type="submission" date="2018-11" db="EMBL/GenBank/DDBJ databases">
        <authorList>
            <consortium name="Pathogen Informatics"/>
        </authorList>
    </citation>
    <scope>NUCLEOTIDE SEQUENCE [LARGE SCALE GENOMIC DNA]</scope>
</reference>
<feature type="transmembrane region" description="Helical" evidence="2">
    <location>
        <begin position="160"/>
        <end position="180"/>
    </location>
</feature>
<keyword evidence="4" id="KW-1185">Reference proteome</keyword>